<dbReference type="PIRSF" id="PIRSF000915">
    <property type="entry name" value="PGP-type_phosphatase"/>
    <property type="match status" value="1"/>
</dbReference>
<dbReference type="PANTHER" id="PTHR19288">
    <property type="entry name" value="4-NITROPHENYLPHOSPHATASE-RELATED"/>
    <property type="match status" value="1"/>
</dbReference>
<protein>
    <submittedName>
        <fullName evidence="1">HAD-IIA family hydrolase</fullName>
    </submittedName>
</protein>
<dbReference type="SUPFAM" id="SSF56784">
    <property type="entry name" value="HAD-like"/>
    <property type="match status" value="1"/>
</dbReference>
<dbReference type="Pfam" id="PF13242">
    <property type="entry name" value="Hydrolase_like"/>
    <property type="match status" value="1"/>
</dbReference>
<dbReference type="Gene3D" id="3.40.50.1000">
    <property type="entry name" value="HAD superfamily/HAD-like"/>
    <property type="match status" value="2"/>
</dbReference>
<organism evidence="1 2">
    <name type="scientific">Caldiarchaeum subterraneum</name>
    <dbReference type="NCBI Taxonomy" id="311458"/>
    <lineage>
        <taxon>Archaea</taxon>
        <taxon>Nitrososphaerota</taxon>
        <taxon>Candidatus Caldarchaeales</taxon>
        <taxon>Candidatus Caldarchaeaceae</taxon>
        <taxon>Candidatus Caldarchaeum</taxon>
    </lineage>
</organism>
<dbReference type="NCBIfam" id="TIGR01460">
    <property type="entry name" value="HAD-SF-IIA"/>
    <property type="match status" value="1"/>
</dbReference>
<accession>A0A832ZUU7</accession>
<dbReference type="PANTHER" id="PTHR19288:SF46">
    <property type="entry name" value="HALOACID DEHALOGENASE-LIKE HYDROLASE DOMAIN-CONTAINING PROTEIN 2"/>
    <property type="match status" value="1"/>
</dbReference>
<proteinExistence type="predicted"/>
<dbReference type="Pfam" id="PF13344">
    <property type="entry name" value="Hydrolase_6"/>
    <property type="match status" value="1"/>
</dbReference>
<dbReference type="Proteomes" id="UP000608579">
    <property type="component" value="Unassembled WGS sequence"/>
</dbReference>
<dbReference type="GO" id="GO:0005737">
    <property type="term" value="C:cytoplasm"/>
    <property type="evidence" value="ECO:0007669"/>
    <property type="project" value="TreeGrafter"/>
</dbReference>
<gene>
    <name evidence="1" type="ORF">EYH45_01630</name>
</gene>
<name>A0A832ZUU7_CALS0</name>
<dbReference type="GO" id="GO:0016791">
    <property type="term" value="F:phosphatase activity"/>
    <property type="evidence" value="ECO:0007669"/>
    <property type="project" value="TreeGrafter"/>
</dbReference>
<comment type="caution">
    <text evidence="1">The sequence shown here is derived from an EMBL/GenBank/DDBJ whole genome shotgun (WGS) entry which is preliminary data.</text>
</comment>
<dbReference type="InterPro" id="IPR036412">
    <property type="entry name" value="HAD-like_sf"/>
</dbReference>
<evidence type="ECO:0000313" key="2">
    <source>
        <dbReference type="Proteomes" id="UP000608579"/>
    </source>
</evidence>
<dbReference type="InterPro" id="IPR023214">
    <property type="entry name" value="HAD_sf"/>
</dbReference>
<dbReference type="InterPro" id="IPR006357">
    <property type="entry name" value="HAD-SF_hydro_IIA"/>
</dbReference>
<dbReference type="AlphaFoldDB" id="A0A832ZUU7"/>
<evidence type="ECO:0000313" key="1">
    <source>
        <dbReference type="EMBL" id="HIQ29246.1"/>
    </source>
</evidence>
<keyword evidence="1" id="KW-0378">Hydrolase</keyword>
<sequence length="265" mass="28451">MSLDNVRGLVIDLDGCIYLGKKPIEGAAEAIGKIRRAGYSILFLTNNSTLTRGMYVRKLRGMGVEASEDEILTSGVIAARYIASQKPRAKVLPVAEAGFTEEARKLGIEILDESRYHEAEYVTVGLDRTLTYRKLAAAVKAINMGACFICTNLDHIYPGEEGFEPGAGAIAAAIEKASGVKPYSVGKPSEEANRQVFEALKLSGRQVAFVGDRIDTDIKSAKMAGAVGVMVMTGAASLFNIDEAECKPDYVIESIVKLPELLGVK</sequence>
<reference evidence="1" key="1">
    <citation type="journal article" date="2020" name="ISME J.">
        <title>Gammaproteobacteria mediating utilization of methyl-, sulfur- and petroleum organic compounds in deep ocean hydrothermal plumes.</title>
        <authorList>
            <person name="Zhou Z."/>
            <person name="Liu Y."/>
            <person name="Pan J."/>
            <person name="Cron B.R."/>
            <person name="Toner B.M."/>
            <person name="Anantharaman K."/>
            <person name="Breier J.A."/>
            <person name="Dick G.J."/>
            <person name="Li M."/>
        </authorList>
    </citation>
    <scope>NUCLEOTIDE SEQUENCE</scope>
    <source>
        <strain evidence="1">SZUA-1515</strain>
    </source>
</reference>
<dbReference type="EMBL" id="DQVM01000030">
    <property type="protein sequence ID" value="HIQ29246.1"/>
    <property type="molecule type" value="Genomic_DNA"/>
</dbReference>